<dbReference type="InterPro" id="IPR023796">
    <property type="entry name" value="Serpin_dom"/>
</dbReference>
<dbReference type="SMART" id="SM00093">
    <property type="entry name" value="SERPIN"/>
    <property type="match status" value="1"/>
</dbReference>
<dbReference type="InterPro" id="IPR000215">
    <property type="entry name" value="Serpin_fam"/>
</dbReference>
<dbReference type="InterPro" id="IPR036186">
    <property type="entry name" value="Serpin_sf"/>
</dbReference>
<dbReference type="Proteomes" id="UP000814243">
    <property type="component" value="Unassembled WGS sequence"/>
</dbReference>
<reference evidence="5" key="1">
    <citation type="journal article" date="2021" name="G3 (Bethesda)">
        <title>Genome and transcriptome analysis of the beet armyworm Spodoptera exigua reveals targets for pest control. .</title>
        <authorList>
            <person name="Simon S."/>
            <person name="Breeschoten T."/>
            <person name="Jansen H.J."/>
            <person name="Dirks R.P."/>
            <person name="Schranz M.E."/>
            <person name="Ros V.I.D."/>
        </authorList>
    </citation>
    <scope>NUCLEOTIDE SEQUENCE</scope>
    <source>
        <strain evidence="5">TB_SE_WUR_2020</strain>
    </source>
</reference>
<dbReference type="InterPro" id="IPR023795">
    <property type="entry name" value="Serpin_CS"/>
</dbReference>
<dbReference type="Gene3D" id="3.30.497.10">
    <property type="entry name" value="Antithrombin, subunit I, domain 2"/>
    <property type="match status" value="2"/>
</dbReference>
<evidence type="ECO:0000256" key="2">
    <source>
        <dbReference type="ARBA" id="ARBA00022900"/>
    </source>
</evidence>
<proteinExistence type="inferred from homology"/>
<feature type="domain" description="Serpin" evidence="4">
    <location>
        <begin position="66"/>
        <end position="301"/>
    </location>
</feature>
<dbReference type="PANTHER" id="PTHR11461:SF342">
    <property type="entry name" value="SERINE PROTEASE INHIBITOR 28DC"/>
    <property type="match status" value="1"/>
</dbReference>
<evidence type="ECO:0000259" key="4">
    <source>
        <dbReference type="SMART" id="SM00093"/>
    </source>
</evidence>
<evidence type="ECO:0000313" key="6">
    <source>
        <dbReference type="Proteomes" id="UP000814243"/>
    </source>
</evidence>
<evidence type="ECO:0000256" key="1">
    <source>
        <dbReference type="ARBA" id="ARBA00022690"/>
    </source>
</evidence>
<dbReference type="EMBL" id="JACEFF010000543">
    <property type="protein sequence ID" value="KAH9635564.1"/>
    <property type="molecule type" value="Genomic_DNA"/>
</dbReference>
<dbReference type="PROSITE" id="PS00284">
    <property type="entry name" value="SERPIN"/>
    <property type="match status" value="1"/>
</dbReference>
<protein>
    <recommendedName>
        <fullName evidence="4">Serpin domain-containing protein</fullName>
    </recommendedName>
</protein>
<dbReference type="AlphaFoldDB" id="A0A922MF89"/>
<dbReference type="SUPFAM" id="SSF56574">
    <property type="entry name" value="Serpins"/>
    <property type="match status" value="1"/>
</dbReference>
<dbReference type="Gene3D" id="2.30.39.10">
    <property type="entry name" value="Alpha-1-antitrypsin, domain 1"/>
    <property type="match status" value="3"/>
</dbReference>
<evidence type="ECO:0000313" key="5">
    <source>
        <dbReference type="EMBL" id="KAH9635564.1"/>
    </source>
</evidence>
<keyword evidence="2" id="KW-0722">Serine protease inhibitor</keyword>
<name>A0A922MF89_SPOEX</name>
<accession>A0A922MF89</accession>
<dbReference type="InterPro" id="IPR042178">
    <property type="entry name" value="Serpin_sf_1"/>
</dbReference>
<dbReference type="GO" id="GO:0005615">
    <property type="term" value="C:extracellular space"/>
    <property type="evidence" value="ECO:0007669"/>
    <property type="project" value="InterPro"/>
</dbReference>
<dbReference type="GO" id="GO:0004867">
    <property type="term" value="F:serine-type endopeptidase inhibitor activity"/>
    <property type="evidence" value="ECO:0007669"/>
    <property type="project" value="UniProtKB-KW"/>
</dbReference>
<dbReference type="InterPro" id="IPR042185">
    <property type="entry name" value="Serpin_sf_2"/>
</dbReference>
<comment type="similarity">
    <text evidence="3">Belongs to the serpin family.</text>
</comment>
<dbReference type="Pfam" id="PF00079">
    <property type="entry name" value="Serpin"/>
    <property type="match status" value="2"/>
</dbReference>
<evidence type="ECO:0000256" key="3">
    <source>
        <dbReference type="RuleBase" id="RU000411"/>
    </source>
</evidence>
<gene>
    <name evidence="5" type="ORF">HF086_003178</name>
</gene>
<dbReference type="PANTHER" id="PTHR11461">
    <property type="entry name" value="SERINE PROTEASE INHIBITOR, SERPIN"/>
    <property type="match status" value="1"/>
</dbReference>
<keyword evidence="1" id="KW-0646">Protease inhibitor</keyword>
<organism evidence="5 6">
    <name type="scientific">Spodoptera exigua</name>
    <name type="common">Beet armyworm</name>
    <name type="synonym">Noctua fulgens</name>
    <dbReference type="NCBI Taxonomy" id="7107"/>
    <lineage>
        <taxon>Eukaryota</taxon>
        <taxon>Metazoa</taxon>
        <taxon>Ecdysozoa</taxon>
        <taxon>Arthropoda</taxon>
        <taxon>Hexapoda</taxon>
        <taxon>Insecta</taxon>
        <taxon>Pterygota</taxon>
        <taxon>Neoptera</taxon>
        <taxon>Endopterygota</taxon>
        <taxon>Lepidoptera</taxon>
        <taxon>Glossata</taxon>
        <taxon>Ditrysia</taxon>
        <taxon>Noctuoidea</taxon>
        <taxon>Noctuidae</taxon>
        <taxon>Amphipyrinae</taxon>
        <taxon>Spodoptera</taxon>
    </lineage>
</organism>
<comment type="caution">
    <text evidence="5">The sequence shown here is derived from an EMBL/GenBank/DDBJ whole genome shotgun (WGS) entry which is preliminary data.</text>
</comment>
<sequence>MTQNMDNKSLLFLFVTTLYFQSSRQNAVDILISSTVIPTTYVENDNLGATNIEDNSIPNAINNFGFNLLVKMMKERENENIVISPIGVAGLLAMTLLGSVGMTHDEIAETLGFSQDFHMIALPYNDSETVMYALKPISHKQLTLLDLMEKINNKVIDETINEMDIKNCVIRFPKMKIKSTTKLEGTLQSIGLQSMFIPGKANFALMVNHTDQLTNKPKEQSDKHVENTNILDNLPNPGIHVDSIIHDVKLTINEFGTEAVAATSGTLTRSAETFYADSPFYIFIRNERTKLVTFSAVIFDPTK</sequence>